<dbReference type="AlphaFoldDB" id="A0A4U0FEP8"/>
<feature type="binding site" description="axial binding residue" evidence="7">
    <location>
        <position position="80"/>
    </location>
    <ligand>
        <name>heme c</name>
        <dbReference type="ChEBI" id="CHEBI:61717"/>
    </ligand>
    <ligandPart>
        <name>Fe</name>
        <dbReference type="ChEBI" id="CHEBI:18248"/>
    </ligandPart>
</feature>
<dbReference type="SUPFAM" id="SSF46626">
    <property type="entry name" value="Cytochrome c"/>
    <property type="match status" value="1"/>
</dbReference>
<dbReference type="GO" id="GO:0016020">
    <property type="term" value="C:membrane"/>
    <property type="evidence" value="ECO:0007669"/>
    <property type="project" value="InterPro"/>
</dbReference>
<evidence type="ECO:0000256" key="7">
    <source>
        <dbReference type="PIRSR" id="PIRSR000025-2"/>
    </source>
</evidence>
<dbReference type="PANTHER" id="PTHR37823">
    <property type="entry name" value="CYTOCHROME C-553-LIKE"/>
    <property type="match status" value="1"/>
</dbReference>
<comment type="PTM">
    <text evidence="6">Binds 1 heme c group covalently per subunit.</text>
</comment>
<protein>
    <submittedName>
        <fullName evidence="11">Cytochrome c</fullName>
    </submittedName>
</protein>
<dbReference type="GO" id="GO:0020037">
    <property type="term" value="F:heme binding"/>
    <property type="evidence" value="ECO:0007669"/>
    <property type="project" value="InterPro"/>
</dbReference>
<feature type="signal peptide" evidence="9">
    <location>
        <begin position="1"/>
        <end position="19"/>
    </location>
</feature>
<dbReference type="Pfam" id="PF13442">
    <property type="entry name" value="Cytochrome_CBB3"/>
    <property type="match status" value="1"/>
</dbReference>
<accession>A0A4U0FEP8</accession>
<dbReference type="InterPro" id="IPR009056">
    <property type="entry name" value="Cyt_c-like_dom"/>
</dbReference>
<feature type="compositionally biased region" description="Low complexity" evidence="8">
    <location>
        <begin position="36"/>
        <end position="66"/>
    </location>
</feature>
<evidence type="ECO:0000256" key="2">
    <source>
        <dbReference type="ARBA" id="ARBA00022617"/>
    </source>
</evidence>
<dbReference type="InterPro" id="IPR051811">
    <property type="entry name" value="Cytochrome_c550/c551-like"/>
</dbReference>
<keyword evidence="9" id="KW-0732">Signal</keyword>
<proteinExistence type="predicted"/>
<dbReference type="PIRSF" id="PIRSF000025">
    <property type="entry name" value="Cytc_Bsub_c550"/>
    <property type="match status" value="1"/>
</dbReference>
<dbReference type="PROSITE" id="PS51007">
    <property type="entry name" value="CYTC"/>
    <property type="match status" value="1"/>
</dbReference>
<evidence type="ECO:0000256" key="3">
    <source>
        <dbReference type="ARBA" id="ARBA00022723"/>
    </source>
</evidence>
<gene>
    <name evidence="11" type="ORF">E5161_08155</name>
</gene>
<evidence type="ECO:0000313" key="12">
    <source>
        <dbReference type="Proteomes" id="UP000309673"/>
    </source>
</evidence>
<evidence type="ECO:0000256" key="1">
    <source>
        <dbReference type="ARBA" id="ARBA00022448"/>
    </source>
</evidence>
<feature type="region of interest" description="Disordered" evidence="8">
    <location>
        <begin position="25"/>
        <end position="66"/>
    </location>
</feature>
<feature type="binding site" description="axial binding residue" evidence="7">
    <location>
        <position position="115"/>
    </location>
    <ligand>
        <name>heme c</name>
        <dbReference type="ChEBI" id="CHEBI:61717"/>
    </ligand>
    <ligandPart>
        <name>Fe</name>
        <dbReference type="ChEBI" id="CHEBI:18248"/>
    </ligandPart>
</feature>
<dbReference type="GO" id="GO:0005506">
    <property type="term" value="F:iron ion binding"/>
    <property type="evidence" value="ECO:0007669"/>
    <property type="project" value="InterPro"/>
</dbReference>
<dbReference type="Gene3D" id="1.10.760.10">
    <property type="entry name" value="Cytochrome c-like domain"/>
    <property type="match status" value="1"/>
</dbReference>
<organism evidence="11 12">
    <name type="scientific">Cohnella pontilimi</name>
    <dbReference type="NCBI Taxonomy" id="2564100"/>
    <lineage>
        <taxon>Bacteria</taxon>
        <taxon>Bacillati</taxon>
        <taxon>Bacillota</taxon>
        <taxon>Bacilli</taxon>
        <taxon>Bacillales</taxon>
        <taxon>Paenibacillaceae</taxon>
        <taxon>Cohnella</taxon>
    </lineage>
</organism>
<comment type="caution">
    <text evidence="11">The sequence shown here is derived from an EMBL/GenBank/DDBJ whole genome shotgun (WGS) entry which is preliminary data.</text>
</comment>
<dbReference type="OrthoDB" id="7933886at2"/>
<evidence type="ECO:0000256" key="6">
    <source>
        <dbReference type="PIRSR" id="PIRSR000025-1"/>
    </source>
</evidence>
<keyword evidence="12" id="KW-1185">Reference proteome</keyword>
<dbReference type="RefSeq" id="WP_136777223.1">
    <property type="nucleotide sequence ID" value="NZ_SUPK01000003.1"/>
</dbReference>
<dbReference type="InterPro" id="IPR036909">
    <property type="entry name" value="Cyt_c-like_dom_sf"/>
</dbReference>
<dbReference type="PANTHER" id="PTHR37823:SF4">
    <property type="entry name" value="MENAQUINOL-CYTOCHROME C REDUCTASE CYTOCHROME B_C SUBUNIT"/>
    <property type="match status" value="1"/>
</dbReference>
<dbReference type="Proteomes" id="UP000309673">
    <property type="component" value="Unassembled WGS sequence"/>
</dbReference>
<evidence type="ECO:0000256" key="5">
    <source>
        <dbReference type="ARBA" id="ARBA00023004"/>
    </source>
</evidence>
<feature type="binding site" description="covalent" evidence="6">
    <location>
        <position position="79"/>
    </location>
    <ligand>
        <name>heme c</name>
        <dbReference type="ChEBI" id="CHEBI:61717"/>
    </ligand>
</feature>
<feature type="binding site" description="covalent" evidence="6">
    <location>
        <position position="76"/>
    </location>
    <ligand>
        <name>heme c</name>
        <dbReference type="ChEBI" id="CHEBI:61717"/>
    </ligand>
</feature>
<evidence type="ECO:0000313" key="11">
    <source>
        <dbReference type="EMBL" id="TJY42804.1"/>
    </source>
</evidence>
<evidence type="ECO:0000256" key="4">
    <source>
        <dbReference type="ARBA" id="ARBA00022982"/>
    </source>
</evidence>
<dbReference type="GO" id="GO:0009055">
    <property type="term" value="F:electron transfer activity"/>
    <property type="evidence" value="ECO:0007669"/>
    <property type="project" value="InterPro"/>
</dbReference>
<keyword evidence="2 6" id="KW-0349">Heme</keyword>
<dbReference type="EMBL" id="SUPK01000003">
    <property type="protein sequence ID" value="TJY42804.1"/>
    <property type="molecule type" value="Genomic_DNA"/>
</dbReference>
<dbReference type="InterPro" id="IPR012218">
    <property type="entry name" value="Cyt_c_BACSU-c550-type"/>
</dbReference>
<feature type="chain" id="PRO_5038852280" evidence="9">
    <location>
        <begin position="20"/>
        <end position="138"/>
    </location>
</feature>
<keyword evidence="4" id="KW-0249">Electron transport</keyword>
<evidence type="ECO:0000256" key="8">
    <source>
        <dbReference type="SAM" id="MobiDB-lite"/>
    </source>
</evidence>
<evidence type="ECO:0000256" key="9">
    <source>
        <dbReference type="SAM" id="SignalP"/>
    </source>
</evidence>
<sequence>MKKIGVLVLGFSLIFLAPACNRNNNGAPDQTPPAGTPAGTPTATTTASPGGSPAASPTASPTGGTADATALYQQQCLACHAADLSGGAGPALSNVGARLSADDIATRISNGGGGMPAFKGTLSDDQIHALANWLSAKK</sequence>
<reference evidence="11 12" key="1">
    <citation type="submission" date="2019-04" db="EMBL/GenBank/DDBJ databases">
        <title>Cohnella sp. nov., isolated from soil.</title>
        <authorList>
            <person name="Kim W."/>
        </authorList>
    </citation>
    <scope>NUCLEOTIDE SEQUENCE [LARGE SCALE GENOMIC DNA]</scope>
    <source>
        <strain evidence="11 12">CAU 1483</strain>
    </source>
</reference>
<name>A0A4U0FEP8_9BACL</name>
<keyword evidence="1" id="KW-0813">Transport</keyword>
<dbReference type="InterPro" id="IPR008168">
    <property type="entry name" value="Cyt_C_IC"/>
</dbReference>
<evidence type="ECO:0000259" key="10">
    <source>
        <dbReference type="PROSITE" id="PS51007"/>
    </source>
</evidence>
<dbReference type="PRINTS" id="PR00605">
    <property type="entry name" value="CYTCHROMECIC"/>
</dbReference>
<feature type="domain" description="Cytochrome c" evidence="10">
    <location>
        <begin position="63"/>
        <end position="138"/>
    </location>
</feature>
<keyword evidence="3 7" id="KW-0479">Metal-binding</keyword>
<keyword evidence="5 7" id="KW-0408">Iron</keyword>